<keyword evidence="1" id="KW-0472">Membrane</keyword>
<proteinExistence type="predicted"/>
<protein>
    <submittedName>
        <fullName evidence="2">DUF3995 domain-containing protein</fullName>
    </submittedName>
</protein>
<dbReference type="EMBL" id="QYAC01000001">
    <property type="protein sequence ID" value="MBL3678387.1"/>
    <property type="molecule type" value="Genomic_DNA"/>
</dbReference>
<keyword evidence="3" id="KW-1185">Reference proteome</keyword>
<dbReference type="Proteomes" id="UP001645859">
    <property type="component" value="Unassembled WGS sequence"/>
</dbReference>
<organism evidence="2 3">
    <name type="scientific">Leucobacter chromiireducens subsp. solipictus</name>
    <dbReference type="NCBI Taxonomy" id="398235"/>
    <lineage>
        <taxon>Bacteria</taxon>
        <taxon>Bacillati</taxon>
        <taxon>Actinomycetota</taxon>
        <taxon>Actinomycetes</taxon>
        <taxon>Micrococcales</taxon>
        <taxon>Microbacteriaceae</taxon>
        <taxon>Leucobacter</taxon>
    </lineage>
</organism>
<sequence length="153" mass="15324">MSLWVRGARVVSGIGLGAVAALHGVWAAGSSWPARDRRALGEAVVGGPDAFPGTGATAAVAGIAATGAVVTAGAFGNGRGVVRVRRLTGLALLTRAAVGGDVALAALGMPAAQDRFVRLDARVYRPLCAVLGVAVLIGAKRRPRPTHTANTAR</sequence>
<dbReference type="InterPro" id="IPR025058">
    <property type="entry name" value="DUF3995"/>
</dbReference>
<evidence type="ECO:0000313" key="2">
    <source>
        <dbReference type="EMBL" id="MBL3678387.1"/>
    </source>
</evidence>
<evidence type="ECO:0000313" key="3">
    <source>
        <dbReference type="Proteomes" id="UP001645859"/>
    </source>
</evidence>
<reference evidence="2 3" key="1">
    <citation type="submission" date="2018-09" db="EMBL/GenBank/DDBJ databases">
        <title>Comparative genomics of Leucobacter spp.</title>
        <authorList>
            <person name="Reis A.C."/>
            <person name="Kolvenbach B.A."/>
            <person name="Corvini P.F.X."/>
            <person name="Nunes O.C."/>
        </authorList>
    </citation>
    <scope>NUCLEOTIDE SEQUENCE [LARGE SCALE GENOMIC DNA]</scope>
    <source>
        <strain evidence="2 3">TAN 31504</strain>
    </source>
</reference>
<feature type="transmembrane region" description="Helical" evidence="1">
    <location>
        <begin position="87"/>
        <end position="111"/>
    </location>
</feature>
<dbReference type="RefSeq" id="WP_202343596.1">
    <property type="nucleotide sequence ID" value="NZ_BAAAPI010000001.1"/>
</dbReference>
<feature type="transmembrane region" description="Helical" evidence="1">
    <location>
        <begin position="123"/>
        <end position="139"/>
    </location>
</feature>
<gene>
    <name evidence="2" type="ORF">D3230_03585</name>
</gene>
<name>A0ABS1SCW1_9MICO</name>
<accession>A0ABS1SCW1</accession>
<dbReference type="Pfam" id="PF13160">
    <property type="entry name" value="DUF3995"/>
    <property type="match status" value="1"/>
</dbReference>
<keyword evidence="1" id="KW-0812">Transmembrane</keyword>
<feature type="transmembrane region" description="Helical" evidence="1">
    <location>
        <begin position="51"/>
        <end position="75"/>
    </location>
</feature>
<comment type="caution">
    <text evidence="2">The sequence shown here is derived from an EMBL/GenBank/DDBJ whole genome shotgun (WGS) entry which is preliminary data.</text>
</comment>
<evidence type="ECO:0000256" key="1">
    <source>
        <dbReference type="SAM" id="Phobius"/>
    </source>
</evidence>
<keyword evidence="1" id="KW-1133">Transmembrane helix</keyword>